<keyword evidence="15" id="KW-1185">Reference proteome</keyword>
<evidence type="ECO:0000256" key="2">
    <source>
        <dbReference type="ARBA" id="ARBA00002764"/>
    </source>
</evidence>
<evidence type="ECO:0000256" key="8">
    <source>
        <dbReference type="ARBA" id="ARBA00022679"/>
    </source>
</evidence>
<dbReference type="NCBIfam" id="NF001901">
    <property type="entry name" value="PRK00654.1-5"/>
    <property type="match status" value="1"/>
</dbReference>
<dbReference type="PANTHER" id="PTHR45825:SF8">
    <property type="entry name" value="GLYCOGEN SYNTHASE"/>
    <property type="match status" value="1"/>
</dbReference>
<evidence type="ECO:0000259" key="13">
    <source>
        <dbReference type="Pfam" id="PF08323"/>
    </source>
</evidence>
<sequence>MPDQLADVRLEEPCPSNLPPIFPAEGMPKRHKRILFVTSEFTDFVKAGGLGDVSAALPRALLAEHDIRVLLPGYPQVLQSAVACKVVGHLPGMAALPACDIGELRLADGLVVYALICPELYDRHGTPYGDDQGQEWPDNHIRFARLSLAAADIAAGRSELSWCPDLLHVNDWPAALAPAYMAWREQATPSVLTIHNLGYQGSCPLGCCAELGLPDTAGLPESMEFYGKLSFLKAGISHASHITTVSETYAREITGEKFGCGMHGVLTQRRRRGQLSGITHGIDGSWTPNLDPHLVERFDATHLAGKRRNAEHVERQFGLLPGRGPLFAVVSRLVHQKGIDLTLAIADEMIAAGGRLVVIGRGEPELEQAMKRLAENYPGRVGVHIGFDETEARRIFAASDFLLMPSRYEPCGLSQMYAQRFGSLPIARHTGGLADTIVDGVTGLLFRDETPESYFDAISRALNIYRYPDLLDAMRRKAMKSPLRWEDAARPYTSLYQRLLQQAPARAFR</sequence>
<organism evidence="14 15">
    <name type="scientific">Pseudomonas triclosanedens</name>
    <dbReference type="NCBI Taxonomy" id="2961893"/>
    <lineage>
        <taxon>Bacteria</taxon>
        <taxon>Pseudomonadati</taxon>
        <taxon>Pseudomonadota</taxon>
        <taxon>Gammaproteobacteria</taxon>
        <taxon>Pseudomonadales</taxon>
        <taxon>Pseudomonadaceae</taxon>
        <taxon>Pseudomonas</taxon>
    </lineage>
</organism>
<dbReference type="RefSeq" id="WP_254474185.1">
    <property type="nucleotide sequence ID" value="NZ_CP113432.1"/>
</dbReference>
<dbReference type="EC" id="2.4.1.21" evidence="5 11"/>
<evidence type="ECO:0000256" key="5">
    <source>
        <dbReference type="ARBA" id="ARBA00012588"/>
    </source>
</evidence>
<dbReference type="EMBL" id="CP113432">
    <property type="protein sequence ID" value="WAI52316.1"/>
    <property type="molecule type" value="Genomic_DNA"/>
</dbReference>
<keyword evidence="7 11" id="KW-0328">Glycosyltransferase</keyword>
<evidence type="ECO:0000256" key="11">
    <source>
        <dbReference type="HAMAP-Rule" id="MF_00484"/>
    </source>
</evidence>
<comment type="catalytic activity">
    <reaction evidence="1 11">
        <text>[(1-&gt;4)-alpha-D-glucosyl](n) + ADP-alpha-D-glucose = [(1-&gt;4)-alpha-D-glucosyl](n+1) + ADP + H(+)</text>
        <dbReference type="Rhea" id="RHEA:18189"/>
        <dbReference type="Rhea" id="RHEA-COMP:9584"/>
        <dbReference type="Rhea" id="RHEA-COMP:9587"/>
        <dbReference type="ChEBI" id="CHEBI:15378"/>
        <dbReference type="ChEBI" id="CHEBI:15444"/>
        <dbReference type="ChEBI" id="CHEBI:57498"/>
        <dbReference type="ChEBI" id="CHEBI:456216"/>
        <dbReference type="EC" id="2.4.1.21"/>
    </reaction>
</comment>
<feature type="domain" description="Glycosyl transferase family 1" evidence="12">
    <location>
        <begin position="315"/>
        <end position="476"/>
    </location>
</feature>
<name>A0ABY7A754_9PSED</name>
<dbReference type="InterPro" id="IPR001296">
    <property type="entry name" value="Glyco_trans_1"/>
</dbReference>
<gene>
    <name evidence="11 14" type="primary">glgA</name>
    <name evidence="14" type="ORF">OU419_14025</name>
</gene>
<dbReference type="Pfam" id="PF08323">
    <property type="entry name" value="Glyco_transf_5"/>
    <property type="match status" value="1"/>
</dbReference>
<evidence type="ECO:0000256" key="7">
    <source>
        <dbReference type="ARBA" id="ARBA00022676"/>
    </source>
</evidence>
<evidence type="ECO:0000256" key="9">
    <source>
        <dbReference type="ARBA" id="ARBA00023056"/>
    </source>
</evidence>
<dbReference type="SUPFAM" id="SSF53756">
    <property type="entry name" value="UDP-Glycosyltransferase/glycogen phosphorylase"/>
    <property type="match status" value="1"/>
</dbReference>
<evidence type="ECO:0000256" key="1">
    <source>
        <dbReference type="ARBA" id="ARBA00001478"/>
    </source>
</evidence>
<dbReference type="HAMAP" id="MF_00484">
    <property type="entry name" value="Glycogen_synth"/>
    <property type="match status" value="1"/>
</dbReference>
<dbReference type="NCBIfam" id="TIGR02095">
    <property type="entry name" value="glgA"/>
    <property type="match status" value="1"/>
</dbReference>
<evidence type="ECO:0000256" key="10">
    <source>
        <dbReference type="ARBA" id="ARBA00031722"/>
    </source>
</evidence>
<accession>A0ABY7A754</accession>
<dbReference type="Pfam" id="PF00534">
    <property type="entry name" value="Glycos_transf_1"/>
    <property type="match status" value="1"/>
</dbReference>
<comment type="pathway">
    <text evidence="3 11">Glycan biosynthesis; glycogen biosynthesis.</text>
</comment>
<dbReference type="Gene3D" id="3.40.50.2000">
    <property type="entry name" value="Glycogen Phosphorylase B"/>
    <property type="match status" value="2"/>
</dbReference>
<feature type="domain" description="Starch synthase catalytic" evidence="13">
    <location>
        <begin position="33"/>
        <end position="267"/>
    </location>
</feature>
<feature type="binding site" evidence="11">
    <location>
        <position position="46"/>
    </location>
    <ligand>
        <name>ADP-alpha-D-glucose</name>
        <dbReference type="ChEBI" id="CHEBI:57498"/>
    </ligand>
</feature>
<keyword evidence="8 11" id="KW-0808">Transferase</keyword>
<evidence type="ECO:0000256" key="3">
    <source>
        <dbReference type="ARBA" id="ARBA00004964"/>
    </source>
</evidence>
<proteinExistence type="inferred from homology"/>
<dbReference type="GO" id="GO:0009011">
    <property type="term" value="F:alpha-1,4-glucan glucosyltransferase (ADP-glucose donor) activity"/>
    <property type="evidence" value="ECO:0007669"/>
    <property type="project" value="UniProtKB-EC"/>
</dbReference>
<evidence type="ECO:0000313" key="15">
    <source>
        <dbReference type="Proteomes" id="UP001163624"/>
    </source>
</evidence>
<comment type="similarity">
    <text evidence="4 11">Belongs to the glycosyltransferase 1 family. Bacterial/plant glycogen synthase subfamily.</text>
</comment>
<dbReference type="Proteomes" id="UP001163624">
    <property type="component" value="Chromosome"/>
</dbReference>
<comment type="function">
    <text evidence="2 11">Synthesizes alpha-1,4-glucan chains using ADP-glucose.</text>
</comment>
<dbReference type="InterPro" id="IPR013534">
    <property type="entry name" value="Starch_synth_cat_dom"/>
</dbReference>
<dbReference type="NCBIfam" id="NF001899">
    <property type="entry name" value="PRK00654.1-2"/>
    <property type="match status" value="1"/>
</dbReference>
<evidence type="ECO:0000313" key="14">
    <source>
        <dbReference type="EMBL" id="WAI52316.1"/>
    </source>
</evidence>
<dbReference type="PANTHER" id="PTHR45825">
    <property type="entry name" value="GRANULE-BOUND STARCH SYNTHASE 1, CHLOROPLASTIC/AMYLOPLASTIC"/>
    <property type="match status" value="1"/>
</dbReference>
<protein>
    <recommendedName>
        <fullName evidence="6 11">Glycogen synthase</fullName>
        <ecNumber evidence="5 11">2.4.1.21</ecNumber>
    </recommendedName>
    <alternativeName>
        <fullName evidence="10 11">Starch [bacterial glycogen] synthase</fullName>
    </alternativeName>
</protein>
<reference evidence="14" key="1">
    <citation type="submission" date="2022-11" db="EMBL/GenBank/DDBJ databases">
        <title>Pseudomonas triclosanedens sp. nov., a triclosan degrader isolated from activated sludge.</title>
        <authorList>
            <person name="Yin Y."/>
            <person name="Lu Z."/>
        </authorList>
    </citation>
    <scope>NUCLEOTIDE SEQUENCE</scope>
    <source>
        <strain evidence="14">ZM23</strain>
    </source>
</reference>
<keyword evidence="9 11" id="KW-0320">Glycogen biosynthesis</keyword>
<evidence type="ECO:0000256" key="6">
    <source>
        <dbReference type="ARBA" id="ARBA00019935"/>
    </source>
</evidence>
<evidence type="ECO:0000256" key="4">
    <source>
        <dbReference type="ARBA" id="ARBA00010281"/>
    </source>
</evidence>
<dbReference type="InterPro" id="IPR011835">
    <property type="entry name" value="GS/SS"/>
</dbReference>
<dbReference type="CDD" id="cd03791">
    <property type="entry name" value="GT5_Glycogen_synthase_DULL1-like"/>
    <property type="match status" value="1"/>
</dbReference>
<evidence type="ECO:0000259" key="12">
    <source>
        <dbReference type="Pfam" id="PF00534"/>
    </source>
</evidence>